<accession>A0A9P7XU31</accession>
<dbReference type="EMBL" id="JAHRHY010000009">
    <property type="protein sequence ID" value="KAG9066648.1"/>
    <property type="molecule type" value="Genomic_DNA"/>
</dbReference>
<dbReference type="InterPro" id="IPR003165">
    <property type="entry name" value="Piwi"/>
</dbReference>
<gene>
    <name evidence="3" type="ORF">KI688_012052</name>
    <name evidence="2" type="ORF">KI688_012556</name>
</gene>
<evidence type="ECO:0000259" key="1">
    <source>
        <dbReference type="PROSITE" id="PS50822"/>
    </source>
</evidence>
<evidence type="ECO:0000313" key="3">
    <source>
        <dbReference type="EMBL" id="KAG9067270.1"/>
    </source>
</evidence>
<dbReference type="EMBL" id="JAHRHY010000008">
    <property type="protein sequence ID" value="KAG9067270.1"/>
    <property type="molecule type" value="Genomic_DNA"/>
</dbReference>
<dbReference type="Pfam" id="PF02171">
    <property type="entry name" value="Piwi"/>
    <property type="match status" value="1"/>
</dbReference>
<dbReference type="Proteomes" id="UP000707451">
    <property type="component" value="Unassembled WGS sequence"/>
</dbReference>
<dbReference type="GO" id="GO:0003676">
    <property type="term" value="F:nucleic acid binding"/>
    <property type="evidence" value="ECO:0007669"/>
    <property type="project" value="InterPro"/>
</dbReference>
<name>A0A9P7XU31_9FUNG</name>
<dbReference type="Gene3D" id="3.30.420.10">
    <property type="entry name" value="Ribonuclease H-like superfamily/Ribonuclease H"/>
    <property type="match status" value="1"/>
</dbReference>
<dbReference type="AlphaFoldDB" id="A0A9P7XU31"/>
<dbReference type="OrthoDB" id="10252740at2759"/>
<evidence type="ECO:0000313" key="4">
    <source>
        <dbReference type="Proteomes" id="UP000707451"/>
    </source>
</evidence>
<keyword evidence="4" id="KW-1185">Reference proteome</keyword>
<evidence type="ECO:0000313" key="2">
    <source>
        <dbReference type="EMBL" id="KAG9066648.1"/>
    </source>
</evidence>
<organism evidence="2 4">
    <name type="scientific">Linnemannia hyalina</name>
    <dbReference type="NCBI Taxonomy" id="64524"/>
    <lineage>
        <taxon>Eukaryota</taxon>
        <taxon>Fungi</taxon>
        <taxon>Fungi incertae sedis</taxon>
        <taxon>Mucoromycota</taxon>
        <taxon>Mortierellomycotina</taxon>
        <taxon>Mortierellomycetes</taxon>
        <taxon>Mortierellales</taxon>
        <taxon>Mortierellaceae</taxon>
        <taxon>Linnemannia</taxon>
    </lineage>
</organism>
<dbReference type="InterPro" id="IPR036397">
    <property type="entry name" value="RNaseH_sf"/>
</dbReference>
<protein>
    <recommendedName>
        <fullName evidence="1">Piwi domain-containing protein</fullName>
    </recommendedName>
</protein>
<feature type="domain" description="Piwi" evidence="1">
    <location>
        <begin position="58"/>
        <end position="118"/>
    </location>
</feature>
<dbReference type="PROSITE" id="PS50822">
    <property type="entry name" value="PIWI"/>
    <property type="match status" value="1"/>
</dbReference>
<comment type="caution">
    <text evidence="2">The sequence shown here is derived from an EMBL/GenBank/DDBJ whole genome shotgun (WGS) entry which is preliminary data.</text>
</comment>
<sequence>MGALSGRILPALVITNHPSSRDAKYATSIRTQGARLETIADLEDTYGRRACESNLCFKKPERILLYLNRVSEGQFVQAHQVEVDAIRSASKKLQVMYAPKCHFCPKAARPQVVQVMRK</sequence>
<proteinExistence type="predicted"/>
<reference evidence="2" key="1">
    <citation type="submission" date="2021-06" db="EMBL/GenBank/DDBJ databases">
        <title>Genome Sequence of Mortierella hyaline Strain SCG-10, a Cold-Adapted, Nitrate-Reducing Fungus Isolated from Soil in Minnesota, USA.</title>
        <authorList>
            <person name="Aldossari N."/>
        </authorList>
    </citation>
    <scope>NUCLEOTIDE SEQUENCE</scope>
    <source>
        <strain evidence="2">SCG-10</strain>
    </source>
</reference>